<dbReference type="Proteomes" id="UP001494672">
    <property type="component" value="Unassembled WGS sequence"/>
</dbReference>
<dbReference type="PROSITE" id="PS50949">
    <property type="entry name" value="HTH_GNTR"/>
    <property type="match status" value="1"/>
</dbReference>
<dbReference type="EMBL" id="JBBNGJ010000002">
    <property type="protein sequence ID" value="MEQ2592056.1"/>
    <property type="molecule type" value="Genomic_DNA"/>
</dbReference>
<name>A0ABV1I760_9FIRM</name>
<keyword evidence="2" id="KW-0238">DNA-binding</keyword>
<evidence type="ECO:0000256" key="2">
    <source>
        <dbReference type="ARBA" id="ARBA00023125"/>
    </source>
</evidence>
<dbReference type="PANTHER" id="PTHR43537:SF24">
    <property type="entry name" value="GLUCONATE OPERON TRANSCRIPTIONAL REPRESSOR"/>
    <property type="match status" value="1"/>
</dbReference>
<keyword evidence="1" id="KW-0805">Transcription regulation</keyword>
<dbReference type="Pfam" id="PF00392">
    <property type="entry name" value="GntR"/>
    <property type="match status" value="1"/>
</dbReference>
<proteinExistence type="predicted"/>
<reference evidence="5 6" key="1">
    <citation type="submission" date="2024-04" db="EMBL/GenBank/DDBJ databases">
        <title>Human intestinal bacterial collection.</title>
        <authorList>
            <person name="Pauvert C."/>
            <person name="Hitch T.C.A."/>
            <person name="Clavel T."/>
        </authorList>
    </citation>
    <scope>NUCLEOTIDE SEQUENCE [LARGE SCALE GENOMIC DNA]</scope>
    <source>
        <strain evidence="5 6">CLA-AA-H181</strain>
    </source>
</reference>
<keyword evidence="3" id="KW-0804">Transcription</keyword>
<dbReference type="PRINTS" id="PR00035">
    <property type="entry name" value="HTHGNTR"/>
</dbReference>
<dbReference type="SMART" id="SM00895">
    <property type="entry name" value="FCD"/>
    <property type="match status" value="1"/>
</dbReference>
<dbReference type="SUPFAM" id="SSF48008">
    <property type="entry name" value="GntR ligand-binding domain-like"/>
    <property type="match status" value="1"/>
</dbReference>
<dbReference type="SUPFAM" id="SSF46785">
    <property type="entry name" value="Winged helix' DNA-binding domain"/>
    <property type="match status" value="1"/>
</dbReference>
<dbReference type="CDD" id="cd07377">
    <property type="entry name" value="WHTH_GntR"/>
    <property type="match status" value="1"/>
</dbReference>
<dbReference type="PANTHER" id="PTHR43537">
    <property type="entry name" value="TRANSCRIPTIONAL REGULATOR, GNTR FAMILY"/>
    <property type="match status" value="1"/>
</dbReference>
<accession>A0ABV1I760</accession>
<dbReference type="InterPro" id="IPR036390">
    <property type="entry name" value="WH_DNA-bd_sf"/>
</dbReference>
<keyword evidence="6" id="KW-1185">Reference proteome</keyword>
<dbReference type="Gene3D" id="1.10.10.10">
    <property type="entry name" value="Winged helix-like DNA-binding domain superfamily/Winged helix DNA-binding domain"/>
    <property type="match status" value="1"/>
</dbReference>
<dbReference type="SMART" id="SM00345">
    <property type="entry name" value="HTH_GNTR"/>
    <property type="match status" value="1"/>
</dbReference>
<evidence type="ECO:0000256" key="3">
    <source>
        <dbReference type="ARBA" id="ARBA00023163"/>
    </source>
</evidence>
<dbReference type="InterPro" id="IPR000524">
    <property type="entry name" value="Tscrpt_reg_HTH_GntR"/>
</dbReference>
<comment type="caution">
    <text evidence="5">The sequence shown here is derived from an EMBL/GenBank/DDBJ whole genome shotgun (WGS) entry which is preliminary data.</text>
</comment>
<dbReference type="RefSeq" id="WP_015534484.1">
    <property type="nucleotide sequence ID" value="NZ_JAQDGX010000002.1"/>
</dbReference>
<evidence type="ECO:0000259" key="4">
    <source>
        <dbReference type="PROSITE" id="PS50949"/>
    </source>
</evidence>
<sequence>MDLRLNMDEYLPLREVVFKTLRNAIVHGEFEPGERLMEVTLAKRLGVSRTPVREAMRMLELEGLVVMIPRRGAEVARITAKDLSDALEIRMALEDLAAGLACKRIDDEGKERLKQSYADFKKAVSSKIIPEIVDADVAFHNTIMDMTNNPRLISMSQSLREQVYRYRVEYVKDFSYHDKLIAEHEALMNAIIARDEEKAKEITRIHIYDQEQIVIANVVIAQK</sequence>
<evidence type="ECO:0000313" key="5">
    <source>
        <dbReference type="EMBL" id="MEQ2592056.1"/>
    </source>
</evidence>
<evidence type="ECO:0000313" key="6">
    <source>
        <dbReference type="Proteomes" id="UP001494672"/>
    </source>
</evidence>
<dbReference type="InterPro" id="IPR008920">
    <property type="entry name" value="TF_FadR/GntR_C"/>
</dbReference>
<protein>
    <submittedName>
        <fullName evidence="5">GntR family transcriptional regulator</fullName>
    </submittedName>
</protein>
<dbReference type="InterPro" id="IPR011711">
    <property type="entry name" value="GntR_C"/>
</dbReference>
<evidence type="ECO:0000256" key="1">
    <source>
        <dbReference type="ARBA" id="ARBA00023015"/>
    </source>
</evidence>
<dbReference type="Pfam" id="PF07729">
    <property type="entry name" value="FCD"/>
    <property type="match status" value="1"/>
</dbReference>
<dbReference type="InterPro" id="IPR036388">
    <property type="entry name" value="WH-like_DNA-bd_sf"/>
</dbReference>
<dbReference type="Gene3D" id="1.20.120.530">
    <property type="entry name" value="GntR ligand-binding domain-like"/>
    <property type="match status" value="1"/>
</dbReference>
<organism evidence="5 6">
    <name type="scientific">Coprococcus aceti</name>
    <dbReference type="NCBI Taxonomy" id="2981786"/>
    <lineage>
        <taxon>Bacteria</taxon>
        <taxon>Bacillati</taxon>
        <taxon>Bacillota</taxon>
        <taxon>Clostridia</taxon>
        <taxon>Lachnospirales</taxon>
        <taxon>Lachnospiraceae</taxon>
        <taxon>Coprococcus</taxon>
    </lineage>
</organism>
<gene>
    <name evidence="5" type="ORF">AAAU18_03915</name>
</gene>
<feature type="domain" description="HTH gntR-type" evidence="4">
    <location>
        <begin position="11"/>
        <end position="78"/>
    </location>
</feature>